<evidence type="ECO:0000313" key="1">
    <source>
        <dbReference type="EMBL" id="ESU39483.1"/>
    </source>
</evidence>
<organism evidence="1 2">
    <name type="scientific">Giardia intestinalis</name>
    <name type="common">Giardia lamblia</name>
    <dbReference type="NCBI Taxonomy" id="5741"/>
    <lineage>
        <taxon>Eukaryota</taxon>
        <taxon>Metamonada</taxon>
        <taxon>Diplomonadida</taxon>
        <taxon>Hexamitidae</taxon>
        <taxon>Giardiinae</taxon>
        <taxon>Giardia</taxon>
    </lineage>
</organism>
<reference evidence="2" key="1">
    <citation type="submission" date="2012-02" db="EMBL/GenBank/DDBJ databases">
        <title>Genome sequencing of Giardia lamblia Genotypes A2 and B isolates (DH and GS) and comparative analysis with the genomes of Genotypes A1 and E (WB and Pig).</title>
        <authorList>
            <person name="Adam R."/>
            <person name="Dahlstrom E."/>
            <person name="Martens C."/>
            <person name="Bruno D."/>
            <person name="Barbian K."/>
            <person name="Porcella S.F."/>
            <person name="Nash T."/>
        </authorList>
    </citation>
    <scope>NUCLEOTIDE SEQUENCE</scope>
    <source>
        <strain evidence="2">GS</strain>
    </source>
</reference>
<dbReference type="GO" id="GO:0016787">
    <property type="term" value="F:hydrolase activity"/>
    <property type="evidence" value="ECO:0007669"/>
    <property type="project" value="UniProtKB-KW"/>
</dbReference>
<reference evidence="1 2" key="2">
    <citation type="journal article" date="2013" name="Genome Biol. Evol.">
        <title>Genome sequencing of Giardia lamblia genotypes A2 and B isolates (DH and GS) and comparative analysis with the genomes of genotypes A1 and E (WB and Pig).</title>
        <authorList>
            <person name="Adam R.D."/>
            <person name="Dahlstrom E.W."/>
            <person name="Martens C.A."/>
            <person name="Bruno D.P."/>
            <person name="Barbian K.D."/>
            <person name="Ricklefs S.M."/>
            <person name="Hernandez M.M."/>
            <person name="Narla N.P."/>
            <person name="Patel R.B."/>
            <person name="Porcella S.F."/>
            <person name="Nash T.E."/>
        </authorList>
    </citation>
    <scope>NUCLEOTIDE SEQUENCE [LARGE SCALE GENOMIC DNA]</scope>
    <source>
        <strain evidence="1 2">GS</strain>
    </source>
</reference>
<dbReference type="Proteomes" id="UP000018040">
    <property type="component" value="Unassembled WGS sequence"/>
</dbReference>
<dbReference type="EMBL" id="AHHH01000471">
    <property type="protein sequence ID" value="ESU39483.1"/>
    <property type="molecule type" value="Genomic_DNA"/>
</dbReference>
<accession>V6TKG3</accession>
<comment type="caution">
    <text evidence="1">The sequence shown here is derived from an EMBL/GenBank/DDBJ whole genome shotgun (WGS) entry which is preliminary data.</text>
</comment>
<protein>
    <submittedName>
        <fullName evidence="1">Alpha/beta hydrolase</fullName>
    </submittedName>
</protein>
<name>V6TKG3_GIAIN</name>
<evidence type="ECO:0000313" key="2">
    <source>
        <dbReference type="Proteomes" id="UP000018040"/>
    </source>
</evidence>
<dbReference type="AlphaFoldDB" id="V6TKG3"/>
<sequence length="141" mass="15785">MSPRRAISPGRSYPRGKKALDAAIYTTSRAMAPPEQAMRQKTAERMDGTSTCASLEPSALHIRKSTAERPPVLLTLDQSPLCQPPLEASQFSHYPPANVAAEEVWISKQQQEIPKSVRWLTIVVPYTHLLRAWAFHSAEHR</sequence>
<proteinExistence type="predicted"/>
<keyword evidence="1" id="KW-0378">Hydrolase</keyword>
<gene>
    <name evidence="1" type="ORF">GSB_155107</name>
</gene>